<dbReference type="Gene3D" id="3.90.1150.10">
    <property type="entry name" value="Aspartate Aminotransferase, domain 1"/>
    <property type="match status" value="1"/>
</dbReference>
<keyword evidence="7" id="KW-0808">Transferase</keyword>
<dbReference type="InterPro" id="IPR036390">
    <property type="entry name" value="WH_DNA-bd_sf"/>
</dbReference>
<dbReference type="Pfam" id="PF00392">
    <property type="entry name" value="GntR"/>
    <property type="match status" value="1"/>
</dbReference>
<proteinExistence type="inferred from homology"/>
<organism evidence="7">
    <name type="scientific">hydrothermal vent metagenome</name>
    <dbReference type="NCBI Taxonomy" id="652676"/>
    <lineage>
        <taxon>unclassified sequences</taxon>
        <taxon>metagenomes</taxon>
        <taxon>ecological metagenomes</taxon>
    </lineage>
</organism>
<keyword evidence="5" id="KW-0804">Transcription</keyword>
<dbReference type="GO" id="GO:0030170">
    <property type="term" value="F:pyridoxal phosphate binding"/>
    <property type="evidence" value="ECO:0007669"/>
    <property type="project" value="InterPro"/>
</dbReference>
<dbReference type="SUPFAM" id="SSF53383">
    <property type="entry name" value="PLP-dependent transferases"/>
    <property type="match status" value="1"/>
</dbReference>
<dbReference type="PANTHER" id="PTHR46577:SF2">
    <property type="entry name" value="TRANSCRIPTIONAL REGULATORY PROTEIN"/>
    <property type="match status" value="1"/>
</dbReference>
<evidence type="ECO:0000256" key="2">
    <source>
        <dbReference type="ARBA" id="ARBA00022898"/>
    </source>
</evidence>
<dbReference type="GO" id="GO:0008483">
    <property type="term" value="F:transaminase activity"/>
    <property type="evidence" value="ECO:0007669"/>
    <property type="project" value="UniProtKB-KW"/>
</dbReference>
<evidence type="ECO:0000256" key="1">
    <source>
        <dbReference type="ARBA" id="ARBA00005384"/>
    </source>
</evidence>
<dbReference type="PROSITE" id="PS50949">
    <property type="entry name" value="HTH_GNTR"/>
    <property type="match status" value="1"/>
</dbReference>
<dbReference type="Gene3D" id="3.40.640.10">
    <property type="entry name" value="Type I PLP-dependent aspartate aminotransferase-like (Major domain)"/>
    <property type="match status" value="1"/>
</dbReference>
<dbReference type="GO" id="GO:0003677">
    <property type="term" value="F:DNA binding"/>
    <property type="evidence" value="ECO:0007669"/>
    <property type="project" value="UniProtKB-KW"/>
</dbReference>
<keyword evidence="7" id="KW-0032">Aminotransferase</keyword>
<dbReference type="AlphaFoldDB" id="A0A3B0XUU5"/>
<evidence type="ECO:0000259" key="6">
    <source>
        <dbReference type="PROSITE" id="PS50949"/>
    </source>
</evidence>
<dbReference type="InterPro" id="IPR015422">
    <property type="entry name" value="PyrdxlP-dep_Trfase_small"/>
</dbReference>
<dbReference type="InterPro" id="IPR004839">
    <property type="entry name" value="Aminotransferase_I/II_large"/>
</dbReference>
<dbReference type="InterPro" id="IPR015421">
    <property type="entry name" value="PyrdxlP-dep_Trfase_major"/>
</dbReference>
<reference evidence="7" key="1">
    <citation type="submission" date="2018-06" db="EMBL/GenBank/DDBJ databases">
        <authorList>
            <person name="Zhirakovskaya E."/>
        </authorList>
    </citation>
    <scope>NUCLEOTIDE SEQUENCE</scope>
</reference>
<dbReference type="InterPro" id="IPR036388">
    <property type="entry name" value="WH-like_DNA-bd_sf"/>
</dbReference>
<dbReference type="InterPro" id="IPR000524">
    <property type="entry name" value="Tscrpt_reg_HTH_GntR"/>
</dbReference>
<evidence type="ECO:0000313" key="7">
    <source>
        <dbReference type="EMBL" id="VAW66942.1"/>
    </source>
</evidence>
<dbReference type="InterPro" id="IPR051446">
    <property type="entry name" value="HTH_trans_reg/aminotransferase"/>
</dbReference>
<dbReference type="InterPro" id="IPR015424">
    <property type="entry name" value="PyrdxlP-dep_Trfase"/>
</dbReference>
<dbReference type="CDD" id="cd00609">
    <property type="entry name" value="AAT_like"/>
    <property type="match status" value="1"/>
</dbReference>
<dbReference type="SUPFAM" id="SSF46785">
    <property type="entry name" value="Winged helix' DNA-binding domain"/>
    <property type="match status" value="1"/>
</dbReference>
<dbReference type="Pfam" id="PF00155">
    <property type="entry name" value="Aminotran_1_2"/>
    <property type="match status" value="1"/>
</dbReference>
<accession>A0A3B0XUU5</accession>
<comment type="similarity">
    <text evidence="1">In the C-terminal section; belongs to the class-I pyridoxal-phosphate-dependent aminotransferase family.</text>
</comment>
<evidence type="ECO:0000256" key="4">
    <source>
        <dbReference type="ARBA" id="ARBA00023125"/>
    </source>
</evidence>
<dbReference type="CDD" id="cd07377">
    <property type="entry name" value="WHTH_GntR"/>
    <property type="match status" value="1"/>
</dbReference>
<evidence type="ECO:0000256" key="5">
    <source>
        <dbReference type="ARBA" id="ARBA00023163"/>
    </source>
</evidence>
<protein>
    <submittedName>
        <fullName evidence="7">DNA-binding transcriptional regulator, MocR family / aminotransferase domain</fullName>
    </submittedName>
</protein>
<dbReference type="PANTHER" id="PTHR46577">
    <property type="entry name" value="HTH-TYPE TRANSCRIPTIONAL REGULATORY PROTEIN GABR"/>
    <property type="match status" value="1"/>
</dbReference>
<dbReference type="SMART" id="SM00345">
    <property type="entry name" value="HTH_GNTR"/>
    <property type="match status" value="1"/>
</dbReference>
<dbReference type="GO" id="GO:0003700">
    <property type="term" value="F:DNA-binding transcription factor activity"/>
    <property type="evidence" value="ECO:0007669"/>
    <property type="project" value="InterPro"/>
</dbReference>
<gene>
    <name evidence="7" type="ORF">MNBD_GAMMA09-1426</name>
</gene>
<evidence type="ECO:0000256" key="3">
    <source>
        <dbReference type="ARBA" id="ARBA00023015"/>
    </source>
</evidence>
<keyword evidence="3" id="KW-0805">Transcription regulation</keyword>
<dbReference type="EMBL" id="UOFI01000089">
    <property type="protein sequence ID" value="VAW66942.1"/>
    <property type="molecule type" value="Genomic_DNA"/>
</dbReference>
<name>A0A3B0XUU5_9ZZZZ</name>
<keyword evidence="2" id="KW-0663">Pyridoxal phosphate</keyword>
<dbReference type="Gene3D" id="1.10.10.10">
    <property type="entry name" value="Winged helix-like DNA-binding domain superfamily/Winged helix DNA-binding domain"/>
    <property type="match status" value="1"/>
</dbReference>
<keyword evidence="4 7" id="KW-0238">DNA-binding</keyword>
<sequence length="472" mass="52816">MLITLDKTSDTLLTEQIFKGIKGLIDSRALRSGTRMPSIRGFSASHGVSRFTAVQAYDRLVASGYLESRPGSGFYVVSREEKTTLAVPTVKLDRAMDVLWLLRNALNQPAQQGSMGHQAIPGAGWLPHEWMDASGIQKSLRSLAQKPARYLTEYGEPQGYLPLRNQLQQSLAEYQIAVSSEQILLTMGATHALDLIARFLIRPGDVVLVDDPGYFILFGTLKSYGAKVIGVPWNRDGPDIEKLEQLIQVHKPGLFFTNTVLHNPTGASITQAVAYRVLQLAEKADMLLVEDDVFGDFHPGKISRLATLDQLQRVIYISSFSKTVSASMRVGYIAGPLDLVQQLTDLKLLSGITTSEVNERMVYQMLVNGQYRKYLNKLHKRLQQGREEALDNFDQMGLLPYIEPQGGLFVWLQLPQHVNIIEMSSRAADQGIMLAPGNLFRPHQEPSQWMRFNVASCNEKSHLKFIETFILN</sequence>
<feature type="domain" description="HTH gntR-type" evidence="6">
    <location>
        <begin position="11"/>
        <end position="79"/>
    </location>
</feature>